<dbReference type="Proteomes" id="UP000008810">
    <property type="component" value="Chromosome 3"/>
</dbReference>
<reference evidence="2 3" key="1">
    <citation type="journal article" date="2010" name="Nature">
        <title>Genome sequencing and analysis of the model grass Brachypodium distachyon.</title>
        <authorList>
            <consortium name="International Brachypodium Initiative"/>
        </authorList>
    </citation>
    <scope>NUCLEOTIDE SEQUENCE [LARGE SCALE GENOMIC DNA]</scope>
    <source>
        <strain evidence="2 3">Bd21</strain>
    </source>
</reference>
<accession>A0A2K2CVA5</accession>
<feature type="region of interest" description="Disordered" evidence="1">
    <location>
        <begin position="178"/>
        <end position="199"/>
    </location>
</feature>
<keyword evidence="4" id="KW-1185">Reference proteome</keyword>
<dbReference type="InParanoid" id="A0A2K2CVA5"/>
<name>A0A2K2CVA5_BRADI</name>
<reference evidence="3" key="3">
    <citation type="submission" date="2018-08" db="UniProtKB">
        <authorList>
            <consortium name="EnsemblPlants"/>
        </authorList>
    </citation>
    <scope>IDENTIFICATION</scope>
    <source>
        <strain evidence="3">cv. Bd21</strain>
    </source>
</reference>
<dbReference type="AlphaFoldDB" id="A0A2K2CVA5"/>
<dbReference type="Gramene" id="PNT65967">
    <property type="protein sequence ID" value="PNT65967"/>
    <property type="gene ID" value="BRADI_3g05012v3"/>
</dbReference>
<organism evidence="2">
    <name type="scientific">Brachypodium distachyon</name>
    <name type="common">Purple false brome</name>
    <name type="synonym">Trachynia distachya</name>
    <dbReference type="NCBI Taxonomy" id="15368"/>
    <lineage>
        <taxon>Eukaryota</taxon>
        <taxon>Viridiplantae</taxon>
        <taxon>Streptophyta</taxon>
        <taxon>Embryophyta</taxon>
        <taxon>Tracheophyta</taxon>
        <taxon>Spermatophyta</taxon>
        <taxon>Magnoliopsida</taxon>
        <taxon>Liliopsida</taxon>
        <taxon>Poales</taxon>
        <taxon>Poaceae</taxon>
        <taxon>BOP clade</taxon>
        <taxon>Pooideae</taxon>
        <taxon>Stipodae</taxon>
        <taxon>Brachypodieae</taxon>
        <taxon>Brachypodium</taxon>
    </lineage>
</organism>
<gene>
    <name evidence="2" type="ORF">BRADI_3g05012v3</name>
</gene>
<dbReference type="EMBL" id="CM000882">
    <property type="protein sequence ID" value="PNT65967.1"/>
    <property type="molecule type" value="Genomic_DNA"/>
</dbReference>
<reference evidence="2" key="2">
    <citation type="submission" date="2017-06" db="EMBL/GenBank/DDBJ databases">
        <title>WGS assembly of Brachypodium distachyon.</title>
        <authorList>
            <consortium name="The International Brachypodium Initiative"/>
            <person name="Lucas S."/>
            <person name="Harmon-Smith M."/>
            <person name="Lail K."/>
            <person name="Tice H."/>
            <person name="Grimwood J."/>
            <person name="Bruce D."/>
            <person name="Barry K."/>
            <person name="Shu S."/>
            <person name="Lindquist E."/>
            <person name="Wang M."/>
            <person name="Pitluck S."/>
            <person name="Vogel J.P."/>
            <person name="Garvin D.F."/>
            <person name="Mockler T.C."/>
            <person name="Schmutz J."/>
            <person name="Rokhsar D."/>
            <person name="Bevan M.W."/>
        </authorList>
    </citation>
    <scope>NUCLEOTIDE SEQUENCE</scope>
    <source>
        <strain evidence="2">Bd21</strain>
    </source>
</reference>
<sequence length="254" mass="26196">MACFAAHLLGTKNGSVVLAQENRSTLLLAKKNGSNDRRLRATVRSCSADPPWKLAGAPDRSQRGRLLPPFPAICLPPFPRRRLLPPFPAAPQIGARAGSSGSGGGVGGALSGCSCSSEKASAAAFGSVPMWSERPARKEIGGAALVAVGRRGAGSSGGASAGGGRRTARRGIDLERQAAGGGSMAAGRGRRGIFGTRTGPGGSSQTVRFICFYLNRPVHPVFPVPVARPVQCAKQTAESSGSGLYRWVRSCFQN</sequence>
<proteinExistence type="predicted"/>
<evidence type="ECO:0000313" key="4">
    <source>
        <dbReference type="Proteomes" id="UP000008810"/>
    </source>
</evidence>
<evidence type="ECO:0000313" key="3">
    <source>
        <dbReference type="EnsemblPlants" id="PNT65967"/>
    </source>
</evidence>
<evidence type="ECO:0000313" key="2">
    <source>
        <dbReference type="EMBL" id="PNT65967.1"/>
    </source>
</evidence>
<dbReference type="EnsemblPlants" id="PNT65967">
    <property type="protein sequence ID" value="PNT65967"/>
    <property type="gene ID" value="BRADI_3g05012v3"/>
</dbReference>
<protein>
    <submittedName>
        <fullName evidence="2 3">Uncharacterized protein</fullName>
    </submittedName>
</protein>
<evidence type="ECO:0000256" key="1">
    <source>
        <dbReference type="SAM" id="MobiDB-lite"/>
    </source>
</evidence>